<sequence>MQSLEIGDETWEPIRLARGVPQGSVLGQSLFSLNVAPIEDIIKSYGLNCAVYADNTQLYISIDKSVLQSGISNLQICIDAIPEWLADNELVCNKSKTDVIQLSSRFQQDDLLSEITIGKSNVVLASSVCDLGATLDCHECTCFEKLSKISSRTIYNRKSSRNLQDSANSEKEHITPVLRKLHRLPIKTRIIYKNSNLA</sequence>
<evidence type="ECO:0000259" key="1">
    <source>
        <dbReference type="PROSITE" id="PS50878"/>
    </source>
</evidence>
<evidence type="ECO:0000313" key="2">
    <source>
        <dbReference type="EMBL" id="KAK2550118.1"/>
    </source>
</evidence>
<gene>
    <name evidence="2" type="ORF">P5673_029310</name>
</gene>
<dbReference type="Pfam" id="PF00078">
    <property type="entry name" value="RVT_1"/>
    <property type="match status" value="1"/>
</dbReference>
<dbReference type="AlphaFoldDB" id="A0AAD9PW33"/>
<organism evidence="2 3">
    <name type="scientific">Acropora cervicornis</name>
    <name type="common">Staghorn coral</name>
    <dbReference type="NCBI Taxonomy" id="6130"/>
    <lineage>
        <taxon>Eukaryota</taxon>
        <taxon>Metazoa</taxon>
        <taxon>Cnidaria</taxon>
        <taxon>Anthozoa</taxon>
        <taxon>Hexacorallia</taxon>
        <taxon>Scleractinia</taxon>
        <taxon>Astrocoeniina</taxon>
        <taxon>Acroporidae</taxon>
        <taxon>Acropora</taxon>
    </lineage>
</organism>
<proteinExistence type="predicted"/>
<protein>
    <recommendedName>
        <fullName evidence="1">Reverse transcriptase domain-containing protein</fullName>
    </recommendedName>
</protein>
<dbReference type="PANTHER" id="PTHR33332">
    <property type="entry name" value="REVERSE TRANSCRIPTASE DOMAIN-CONTAINING PROTEIN"/>
    <property type="match status" value="1"/>
</dbReference>
<dbReference type="InterPro" id="IPR000477">
    <property type="entry name" value="RT_dom"/>
</dbReference>
<dbReference type="EMBL" id="JARQWQ010000115">
    <property type="protein sequence ID" value="KAK2550118.1"/>
    <property type="molecule type" value="Genomic_DNA"/>
</dbReference>
<reference evidence="2" key="1">
    <citation type="journal article" date="2023" name="G3 (Bethesda)">
        <title>Whole genome assembly and annotation of the endangered Caribbean coral Acropora cervicornis.</title>
        <authorList>
            <person name="Selwyn J.D."/>
            <person name="Vollmer S.V."/>
        </authorList>
    </citation>
    <scope>NUCLEOTIDE SEQUENCE</scope>
    <source>
        <strain evidence="2">K2</strain>
    </source>
</reference>
<reference evidence="2" key="2">
    <citation type="journal article" date="2023" name="Science">
        <title>Genomic signatures of disease resistance in endangered staghorn corals.</title>
        <authorList>
            <person name="Vollmer S.V."/>
            <person name="Selwyn J.D."/>
            <person name="Despard B.A."/>
            <person name="Roesel C.L."/>
        </authorList>
    </citation>
    <scope>NUCLEOTIDE SEQUENCE</scope>
    <source>
        <strain evidence="2">K2</strain>
    </source>
</reference>
<comment type="caution">
    <text evidence="2">The sequence shown here is derived from an EMBL/GenBank/DDBJ whole genome shotgun (WGS) entry which is preliminary data.</text>
</comment>
<name>A0AAD9PW33_ACRCE</name>
<accession>A0AAD9PW33</accession>
<evidence type="ECO:0000313" key="3">
    <source>
        <dbReference type="Proteomes" id="UP001249851"/>
    </source>
</evidence>
<dbReference type="Proteomes" id="UP001249851">
    <property type="component" value="Unassembled WGS sequence"/>
</dbReference>
<keyword evidence="3" id="KW-1185">Reference proteome</keyword>
<feature type="domain" description="Reverse transcriptase" evidence="1">
    <location>
        <begin position="1"/>
        <end position="135"/>
    </location>
</feature>
<dbReference type="PROSITE" id="PS50878">
    <property type="entry name" value="RT_POL"/>
    <property type="match status" value="1"/>
</dbReference>